<dbReference type="RefSeq" id="WP_187244578.1">
    <property type="nucleotide sequence ID" value="NZ_BAAAOK010000004.1"/>
</dbReference>
<reference evidence="1 2" key="1">
    <citation type="submission" date="2020-06" db="EMBL/GenBank/DDBJ databases">
        <title>Actinomadura xiongansis sp. nov., isolated from soil of Baiyangdian.</title>
        <authorList>
            <person name="Zhang X."/>
        </authorList>
    </citation>
    <scope>NUCLEOTIDE SEQUENCE [LARGE SCALE GENOMIC DNA]</scope>
    <source>
        <strain evidence="1 2">HBUM206468</strain>
    </source>
</reference>
<evidence type="ECO:0008006" key="3">
    <source>
        <dbReference type="Google" id="ProtNLM"/>
    </source>
</evidence>
<protein>
    <recommendedName>
        <fullName evidence="3">AraC family transcriptional regulator</fullName>
    </recommendedName>
</protein>
<keyword evidence="2" id="KW-1185">Reference proteome</keyword>
<accession>A0ABR7LSU4</accession>
<comment type="caution">
    <text evidence="1">The sequence shown here is derived from an EMBL/GenBank/DDBJ whole genome shotgun (WGS) entry which is preliminary data.</text>
</comment>
<sequence>MNNEDLPFLFRRRLGAMFARREITIAGGGTRVYDESEWRGALVAVRHGRIELETLAGARRVFGYGDTMWLTGLPIRALHNPDPEPAVLVALSVLPGEGGGAE</sequence>
<gene>
    <name evidence="1" type="ORF">HKK74_19065</name>
</gene>
<dbReference type="EMBL" id="JABVEC010000013">
    <property type="protein sequence ID" value="MBC6467577.1"/>
    <property type="molecule type" value="Genomic_DNA"/>
</dbReference>
<evidence type="ECO:0000313" key="1">
    <source>
        <dbReference type="EMBL" id="MBC6467577.1"/>
    </source>
</evidence>
<evidence type="ECO:0000313" key="2">
    <source>
        <dbReference type="Proteomes" id="UP000805614"/>
    </source>
</evidence>
<proteinExistence type="predicted"/>
<dbReference type="Proteomes" id="UP000805614">
    <property type="component" value="Unassembled WGS sequence"/>
</dbReference>
<name>A0ABR7LSU4_9ACTN</name>
<organism evidence="1 2">
    <name type="scientific">Actinomadura alba</name>
    <dbReference type="NCBI Taxonomy" id="406431"/>
    <lineage>
        <taxon>Bacteria</taxon>
        <taxon>Bacillati</taxon>
        <taxon>Actinomycetota</taxon>
        <taxon>Actinomycetes</taxon>
        <taxon>Streptosporangiales</taxon>
        <taxon>Thermomonosporaceae</taxon>
        <taxon>Actinomadura</taxon>
    </lineage>
</organism>